<proteinExistence type="predicted"/>
<dbReference type="AlphaFoldDB" id="A0AA43QV39"/>
<reference evidence="3" key="1">
    <citation type="journal article" date="2023" name="Genome Biol. Evol.">
        <title>First Whole Genome Sequence and Flow Cytometry Genome Size Data for the Lichen-Forming Fungus Ramalina farinacea (Ascomycota).</title>
        <authorList>
            <person name="Llewellyn T."/>
            <person name="Mian S."/>
            <person name="Hill R."/>
            <person name="Leitch I.J."/>
            <person name="Gaya E."/>
        </authorList>
    </citation>
    <scope>NUCLEOTIDE SEQUENCE</scope>
    <source>
        <strain evidence="3">LIQ254RAFAR</strain>
    </source>
</reference>
<keyword evidence="1" id="KW-0175">Coiled coil</keyword>
<dbReference type="EMBL" id="JAPUFD010000023">
    <property type="protein sequence ID" value="MDI1493153.1"/>
    <property type="molecule type" value="Genomic_DNA"/>
</dbReference>
<comment type="caution">
    <text evidence="3">The sequence shown here is derived from an EMBL/GenBank/DDBJ whole genome shotgun (WGS) entry which is preliminary data.</text>
</comment>
<accession>A0AA43QV39</accession>
<feature type="compositionally biased region" description="Polar residues" evidence="2">
    <location>
        <begin position="169"/>
        <end position="183"/>
    </location>
</feature>
<keyword evidence="4" id="KW-1185">Reference proteome</keyword>
<dbReference type="Proteomes" id="UP001161017">
    <property type="component" value="Unassembled WGS sequence"/>
</dbReference>
<evidence type="ECO:0000256" key="1">
    <source>
        <dbReference type="SAM" id="Coils"/>
    </source>
</evidence>
<feature type="compositionally biased region" description="Basic residues" evidence="2">
    <location>
        <begin position="154"/>
        <end position="166"/>
    </location>
</feature>
<feature type="compositionally biased region" description="Polar residues" evidence="2">
    <location>
        <begin position="214"/>
        <end position="240"/>
    </location>
</feature>
<gene>
    <name evidence="3" type="ORF">OHK93_004940</name>
</gene>
<feature type="region of interest" description="Disordered" evidence="2">
    <location>
        <begin position="113"/>
        <end position="187"/>
    </location>
</feature>
<feature type="coiled-coil region" evidence="1">
    <location>
        <begin position="397"/>
        <end position="492"/>
    </location>
</feature>
<feature type="compositionally biased region" description="Basic and acidic residues" evidence="2">
    <location>
        <begin position="347"/>
        <end position="379"/>
    </location>
</feature>
<protein>
    <submittedName>
        <fullName evidence="3">Uncharacterized protein</fullName>
    </submittedName>
</protein>
<feature type="region of interest" description="Disordered" evidence="2">
    <location>
        <begin position="203"/>
        <end position="394"/>
    </location>
</feature>
<evidence type="ECO:0000313" key="3">
    <source>
        <dbReference type="EMBL" id="MDI1493153.1"/>
    </source>
</evidence>
<evidence type="ECO:0000256" key="2">
    <source>
        <dbReference type="SAM" id="MobiDB-lite"/>
    </source>
</evidence>
<organism evidence="3 4">
    <name type="scientific">Ramalina farinacea</name>
    <dbReference type="NCBI Taxonomy" id="258253"/>
    <lineage>
        <taxon>Eukaryota</taxon>
        <taxon>Fungi</taxon>
        <taxon>Dikarya</taxon>
        <taxon>Ascomycota</taxon>
        <taxon>Pezizomycotina</taxon>
        <taxon>Lecanoromycetes</taxon>
        <taxon>OSLEUM clade</taxon>
        <taxon>Lecanoromycetidae</taxon>
        <taxon>Lecanorales</taxon>
        <taxon>Lecanorineae</taxon>
        <taxon>Ramalinaceae</taxon>
        <taxon>Ramalina</taxon>
    </lineage>
</organism>
<evidence type="ECO:0000313" key="4">
    <source>
        <dbReference type="Proteomes" id="UP001161017"/>
    </source>
</evidence>
<sequence length="640" mass="70879">MFSVLSKPVISEPIKSDELPDDVELLKETIVNLKHVNNGVMQAHDNHVANLLSKVLWLEGRLKLAEDHLAAANRTPPLFAAAPATLNPIRTPAIRPLTSPGFYSPISSRDYDPPIFPSVEEEEPATKRASPARSTRRQTRGSSRVSKSKDVGKRSGKVINKGRRDCKRQNLNSVTNKRNQAQGQLAGLDEEVGKLRAKNQGLQKDLDDAPYGASNLSSQLQANEGQVESPTCTVRPSNGTAAGDRPANETDTSGTAHGSPAVQKDPSDTKSLPDGTITSYAPTESLVAQCRAMPPRGSPRHRALTKNTTFSAGVQPARPGSSKDEELQSQLSELERRSQKNENNWAEAKKGEPDKPSSVYRDSKAEGRGEETSGHDRQARRGRQKPAAGCSEEEVFKSNLEARLAELKHRADTEYQRVITNEKAGTAEARRINQARSDQIIKMKEAESKLRAEIKTHEEAEGTQVQSLKKSLAEKDLELQEKTSSNTQLQQESAMSQTEVVRVRLWGQSEGRRDCILWISITLINSQKRIDVLQNVKHLYIILLHQRKEAIKLLQLGDTDAVEDWWSKEKAWTLGGDLPEERARHIAWEARNKHPEKEVAVGPDWAKSTAMIHGHDVEEIPTMHFATPLLPPGFGDVEVE</sequence>
<name>A0AA43QV39_9LECA</name>